<dbReference type="PANTHER" id="PTHR30026">
    <property type="entry name" value="OUTER MEMBRANE PROTEIN TOLC"/>
    <property type="match status" value="1"/>
</dbReference>
<reference evidence="9 10" key="1">
    <citation type="submission" date="2020-02" db="EMBL/GenBank/DDBJ databases">
        <title>Genome sequences of Thiorhodococcus mannitoliphagus and Thiorhodococcus minor, purple sulfur photosynthetic bacteria in the gammaproteobacterial family, Chromatiaceae.</title>
        <authorList>
            <person name="Aviles F.A."/>
            <person name="Meyer T.E."/>
            <person name="Kyndt J.A."/>
        </authorList>
    </citation>
    <scope>NUCLEOTIDE SEQUENCE [LARGE SCALE GENOMIC DNA]</scope>
    <source>
        <strain evidence="9 10">DSM 11518</strain>
    </source>
</reference>
<keyword evidence="5" id="KW-0812">Transmembrane</keyword>
<dbReference type="Pfam" id="PF02321">
    <property type="entry name" value="OEP"/>
    <property type="match status" value="1"/>
</dbReference>
<keyword evidence="7" id="KW-0998">Cell outer membrane</keyword>
<keyword evidence="10" id="KW-1185">Reference proteome</keyword>
<feature type="chain" id="PRO_5026660686" evidence="8">
    <location>
        <begin position="35"/>
        <end position="416"/>
    </location>
</feature>
<evidence type="ECO:0000256" key="8">
    <source>
        <dbReference type="SAM" id="SignalP"/>
    </source>
</evidence>
<evidence type="ECO:0000256" key="5">
    <source>
        <dbReference type="ARBA" id="ARBA00022692"/>
    </source>
</evidence>
<protein>
    <submittedName>
        <fullName evidence="9">TolC family protein</fullName>
    </submittedName>
</protein>
<keyword evidence="4" id="KW-1134">Transmembrane beta strand</keyword>
<dbReference type="InterPro" id="IPR051906">
    <property type="entry name" value="TolC-like"/>
</dbReference>
<dbReference type="Gene3D" id="1.20.1600.10">
    <property type="entry name" value="Outer membrane efflux proteins (OEP)"/>
    <property type="match status" value="1"/>
</dbReference>
<dbReference type="AlphaFoldDB" id="A0A6M0JTK0"/>
<evidence type="ECO:0000256" key="1">
    <source>
        <dbReference type="ARBA" id="ARBA00004442"/>
    </source>
</evidence>
<evidence type="ECO:0000256" key="6">
    <source>
        <dbReference type="ARBA" id="ARBA00023136"/>
    </source>
</evidence>
<gene>
    <name evidence="9" type="ORF">G3446_02725</name>
</gene>
<accession>A0A6M0JTK0</accession>
<proteinExistence type="inferred from homology"/>
<evidence type="ECO:0000256" key="4">
    <source>
        <dbReference type="ARBA" id="ARBA00022452"/>
    </source>
</evidence>
<dbReference type="GO" id="GO:0015562">
    <property type="term" value="F:efflux transmembrane transporter activity"/>
    <property type="evidence" value="ECO:0007669"/>
    <property type="project" value="InterPro"/>
</dbReference>
<evidence type="ECO:0000313" key="9">
    <source>
        <dbReference type="EMBL" id="NEV60818.1"/>
    </source>
</evidence>
<dbReference type="GO" id="GO:0015288">
    <property type="term" value="F:porin activity"/>
    <property type="evidence" value="ECO:0007669"/>
    <property type="project" value="TreeGrafter"/>
</dbReference>
<dbReference type="EMBL" id="JAAIJQ010000005">
    <property type="protein sequence ID" value="NEV60818.1"/>
    <property type="molecule type" value="Genomic_DNA"/>
</dbReference>
<keyword evidence="3" id="KW-0813">Transport</keyword>
<keyword evidence="6" id="KW-0472">Membrane</keyword>
<keyword evidence="8" id="KW-0732">Signal</keyword>
<dbReference type="SUPFAM" id="SSF56954">
    <property type="entry name" value="Outer membrane efflux proteins (OEP)"/>
    <property type="match status" value="1"/>
</dbReference>
<organism evidence="9 10">
    <name type="scientific">Thiorhodococcus minor</name>
    <dbReference type="NCBI Taxonomy" id="57489"/>
    <lineage>
        <taxon>Bacteria</taxon>
        <taxon>Pseudomonadati</taxon>
        <taxon>Pseudomonadota</taxon>
        <taxon>Gammaproteobacteria</taxon>
        <taxon>Chromatiales</taxon>
        <taxon>Chromatiaceae</taxon>
        <taxon>Thiorhodococcus</taxon>
    </lineage>
</organism>
<evidence type="ECO:0000256" key="3">
    <source>
        <dbReference type="ARBA" id="ARBA00022448"/>
    </source>
</evidence>
<evidence type="ECO:0000256" key="7">
    <source>
        <dbReference type="ARBA" id="ARBA00023237"/>
    </source>
</evidence>
<dbReference type="GO" id="GO:0009279">
    <property type="term" value="C:cell outer membrane"/>
    <property type="evidence" value="ECO:0007669"/>
    <property type="project" value="UniProtKB-SubCell"/>
</dbReference>
<feature type="signal peptide" evidence="8">
    <location>
        <begin position="1"/>
        <end position="34"/>
    </location>
</feature>
<dbReference type="InterPro" id="IPR003423">
    <property type="entry name" value="OMP_efflux"/>
</dbReference>
<dbReference type="Proteomes" id="UP000483379">
    <property type="component" value="Unassembled WGS sequence"/>
</dbReference>
<evidence type="ECO:0000313" key="10">
    <source>
        <dbReference type="Proteomes" id="UP000483379"/>
    </source>
</evidence>
<comment type="subcellular location">
    <subcellularLocation>
        <location evidence="1">Cell outer membrane</location>
    </subcellularLocation>
</comment>
<dbReference type="PANTHER" id="PTHR30026:SF20">
    <property type="entry name" value="OUTER MEMBRANE PROTEIN TOLC"/>
    <property type="match status" value="1"/>
</dbReference>
<comment type="similarity">
    <text evidence="2">Belongs to the outer membrane factor (OMF) (TC 1.B.17) family.</text>
</comment>
<dbReference type="RefSeq" id="WP_164450864.1">
    <property type="nucleotide sequence ID" value="NZ_JAAIJQ010000005.1"/>
</dbReference>
<name>A0A6M0JTK0_9GAMM</name>
<sequence length="416" mass="45133">MDSKSPPHPTPSRRWLKPALPLALLVLATGGAQAGSLGSAISSALEQAAQQPRVDAIRSERDAVRRQAGSLVAEDPALRVNYLSDRVDRDQGAYEWEAMVDLPLWMPGQRDSRQGVATALGGQADALARLLRWEMAGRVRAALWDTALAQGRLTQAAQALASARALEATVTKRVKAGELARVDLLVARQDALDREAELQAARAEHARTLAIYRQITGQAALPDQRFEAAPEPDAATGLPPDHPLLADADSALALARAERKRAQSERRASPVVSLGGIRTRDARGLDAQHAVQMEISLPFGLASQSAPEIAAAERAYTERMTDFQRARRQAEQRLAEAQVTRTGAAEALTVAERRHRLAHEALDLVRRAFDLGEADLTALLRAEERARQASMDLELRRLEQGRALAELNQALGVVPE</sequence>
<dbReference type="GO" id="GO:1990281">
    <property type="term" value="C:efflux pump complex"/>
    <property type="evidence" value="ECO:0007669"/>
    <property type="project" value="TreeGrafter"/>
</dbReference>
<evidence type="ECO:0000256" key="2">
    <source>
        <dbReference type="ARBA" id="ARBA00007613"/>
    </source>
</evidence>
<comment type="caution">
    <text evidence="9">The sequence shown here is derived from an EMBL/GenBank/DDBJ whole genome shotgun (WGS) entry which is preliminary data.</text>
</comment>